<evidence type="ECO:0000313" key="1">
    <source>
        <dbReference type="EMBL" id="CAO81649.1"/>
    </source>
</evidence>
<reference evidence="1 2" key="1">
    <citation type="journal article" date="2008" name="J. Bacteriol.">
        <title>'Candidatus Cloacamonas acidaminovorans': genome sequence reconstruction provides a first glimpse of a new bacterial division.</title>
        <authorList>
            <person name="Pelletier E."/>
            <person name="Kreimeyer A."/>
            <person name="Bocs S."/>
            <person name="Rouy Z."/>
            <person name="Gyapay G."/>
            <person name="Chouari R."/>
            <person name="Riviere D."/>
            <person name="Ganesan A."/>
            <person name="Daegelen P."/>
            <person name="Sghir A."/>
            <person name="Cohen G.N."/>
            <person name="Medigue C."/>
            <person name="Weissenbach J."/>
            <person name="Le Paslier D."/>
        </authorList>
    </citation>
    <scope>NUCLEOTIDE SEQUENCE [LARGE SCALE GENOMIC DNA]</scope>
    <source>
        <strain evidence="2">Evry</strain>
    </source>
</reference>
<dbReference type="AlphaFoldDB" id="B0VJI9"/>
<dbReference type="Proteomes" id="UP000002019">
    <property type="component" value="Chromosome"/>
</dbReference>
<sequence length="39" mass="4398">MSLVLGALVYLLYNFYNGNAVRMINFILIPAFAGMPKDF</sequence>
<name>B0VJI9_CLOAI</name>
<dbReference type="KEGG" id="caci:CLOAM1818"/>
<organism evidence="1 2">
    <name type="scientific">Cloacimonas acidaminovorans (strain Evry)</name>
    <dbReference type="NCBI Taxonomy" id="459349"/>
    <lineage>
        <taxon>Bacteria</taxon>
        <taxon>Pseudomonadati</taxon>
        <taxon>Candidatus Cloacimonadota</taxon>
        <taxon>Candidatus Cloacimonadia</taxon>
        <taxon>Candidatus Cloacimonadales</taxon>
        <taxon>Candidatus Cloacimonadaceae</taxon>
        <taxon>Candidatus Cloacimonas</taxon>
    </lineage>
</organism>
<proteinExistence type="predicted"/>
<dbReference type="HOGENOM" id="CLU_3307046_0_0_0"/>
<evidence type="ECO:0000313" key="2">
    <source>
        <dbReference type="Proteomes" id="UP000002019"/>
    </source>
</evidence>
<dbReference type="EMBL" id="CU466930">
    <property type="protein sequence ID" value="CAO81649.1"/>
    <property type="molecule type" value="Genomic_DNA"/>
</dbReference>
<accession>B0VJI9</accession>
<dbReference type="STRING" id="459349.CLOAM1818"/>
<keyword evidence="2" id="KW-1185">Reference proteome</keyword>
<protein>
    <submittedName>
        <fullName evidence="1">Uncharacterized protein</fullName>
    </submittedName>
</protein>
<gene>
    <name evidence="1" type="ordered locus">CLOAM1818</name>
</gene>